<dbReference type="InterPro" id="IPR002528">
    <property type="entry name" value="MATE_fam"/>
</dbReference>
<feature type="transmembrane region" description="Helical" evidence="8">
    <location>
        <begin position="407"/>
        <end position="429"/>
    </location>
</feature>
<name>A0ABS2J4Y9_9ACTN</name>
<keyword evidence="5 8" id="KW-0812">Transmembrane</keyword>
<evidence type="ECO:0000256" key="7">
    <source>
        <dbReference type="ARBA" id="ARBA00023136"/>
    </source>
</evidence>
<evidence type="ECO:0000256" key="6">
    <source>
        <dbReference type="ARBA" id="ARBA00022989"/>
    </source>
</evidence>
<feature type="transmembrane region" description="Helical" evidence="8">
    <location>
        <begin position="352"/>
        <end position="370"/>
    </location>
</feature>
<evidence type="ECO:0000256" key="1">
    <source>
        <dbReference type="ARBA" id="ARBA00004651"/>
    </source>
</evidence>
<reference evidence="9 10" key="1">
    <citation type="submission" date="2021-02" db="EMBL/GenBank/DDBJ databases">
        <authorList>
            <person name="Lee D.-H."/>
        </authorList>
    </citation>
    <scope>NUCLEOTIDE SEQUENCE [LARGE SCALE GENOMIC DNA]</scope>
    <source>
        <strain evidence="9 10">MMS20-R2-29</strain>
    </source>
</reference>
<dbReference type="InterPro" id="IPR048279">
    <property type="entry name" value="MdtK-like"/>
</dbReference>
<feature type="transmembrane region" description="Helical" evidence="8">
    <location>
        <begin position="172"/>
        <end position="193"/>
    </location>
</feature>
<gene>
    <name evidence="9" type="ORF">JQN84_03610</name>
</gene>
<keyword evidence="6 8" id="KW-1133">Transmembrane helix</keyword>
<feature type="transmembrane region" description="Helical" evidence="8">
    <location>
        <begin position="241"/>
        <end position="264"/>
    </location>
</feature>
<protein>
    <submittedName>
        <fullName evidence="9">MATE family efflux transporter</fullName>
    </submittedName>
</protein>
<organism evidence="9 10">
    <name type="scientific">Micromonospora humidisoli</name>
    <dbReference type="NCBI Taxonomy" id="2807622"/>
    <lineage>
        <taxon>Bacteria</taxon>
        <taxon>Bacillati</taxon>
        <taxon>Actinomycetota</taxon>
        <taxon>Actinomycetes</taxon>
        <taxon>Micromonosporales</taxon>
        <taxon>Micromonosporaceae</taxon>
        <taxon>Micromonospora</taxon>
    </lineage>
</organism>
<evidence type="ECO:0000313" key="10">
    <source>
        <dbReference type="Proteomes" id="UP000809587"/>
    </source>
</evidence>
<dbReference type="InterPro" id="IPR044644">
    <property type="entry name" value="DinF-like"/>
</dbReference>
<feature type="transmembrane region" description="Helical" evidence="8">
    <location>
        <begin position="314"/>
        <end position="340"/>
    </location>
</feature>
<feature type="transmembrane region" description="Helical" evidence="8">
    <location>
        <begin position="382"/>
        <end position="401"/>
    </location>
</feature>
<evidence type="ECO:0000256" key="2">
    <source>
        <dbReference type="ARBA" id="ARBA00010199"/>
    </source>
</evidence>
<comment type="caution">
    <text evidence="9">The sequence shown here is derived from an EMBL/GenBank/DDBJ whole genome shotgun (WGS) entry which is preliminary data.</text>
</comment>
<dbReference type="RefSeq" id="WP_204956934.1">
    <property type="nucleotide sequence ID" value="NZ_JAFEUO010000001.1"/>
</dbReference>
<feature type="transmembrane region" description="Helical" evidence="8">
    <location>
        <begin position="199"/>
        <end position="218"/>
    </location>
</feature>
<feature type="transmembrane region" description="Helical" evidence="8">
    <location>
        <begin position="55"/>
        <end position="76"/>
    </location>
</feature>
<dbReference type="PANTHER" id="PTHR42893:SF46">
    <property type="entry name" value="PROTEIN DETOXIFICATION 44, CHLOROPLASTIC"/>
    <property type="match status" value="1"/>
</dbReference>
<dbReference type="Pfam" id="PF01554">
    <property type="entry name" value="MatE"/>
    <property type="match status" value="2"/>
</dbReference>
<keyword evidence="7 8" id="KW-0472">Membrane</keyword>
<feature type="transmembrane region" description="Helical" evidence="8">
    <location>
        <begin position="97"/>
        <end position="118"/>
    </location>
</feature>
<evidence type="ECO:0000256" key="8">
    <source>
        <dbReference type="SAM" id="Phobius"/>
    </source>
</evidence>
<feature type="transmembrane region" description="Helical" evidence="8">
    <location>
        <begin position="276"/>
        <end position="302"/>
    </location>
</feature>
<evidence type="ECO:0000256" key="5">
    <source>
        <dbReference type="ARBA" id="ARBA00022692"/>
    </source>
</evidence>
<dbReference type="PANTHER" id="PTHR42893">
    <property type="entry name" value="PROTEIN DETOXIFICATION 44, CHLOROPLASTIC-RELATED"/>
    <property type="match status" value="1"/>
</dbReference>
<evidence type="ECO:0000256" key="3">
    <source>
        <dbReference type="ARBA" id="ARBA00022448"/>
    </source>
</evidence>
<dbReference type="NCBIfam" id="TIGR00797">
    <property type="entry name" value="matE"/>
    <property type="match status" value="1"/>
</dbReference>
<keyword evidence="10" id="KW-1185">Reference proteome</keyword>
<feature type="transmembrane region" description="Helical" evidence="8">
    <location>
        <begin position="138"/>
        <end position="160"/>
    </location>
</feature>
<dbReference type="EMBL" id="JAFEUO010000001">
    <property type="protein sequence ID" value="MBM7081630.1"/>
    <property type="molecule type" value="Genomic_DNA"/>
</dbReference>
<dbReference type="PIRSF" id="PIRSF006603">
    <property type="entry name" value="DinF"/>
    <property type="match status" value="1"/>
</dbReference>
<comment type="subcellular location">
    <subcellularLocation>
        <location evidence="1">Cell membrane</location>
        <topology evidence="1">Multi-pass membrane protein</topology>
    </subcellularLocation>
</comment>
<comment type="similarity">
    <text evidence="2">Belongs to the multi antimicrobial extrusion (MATE) (TC 2.A.66.1) family.</text>
</comment>
<proteinExistence type="inferred from homology"/>
<evidence type="ECO:0000256" key="4">
    <source>
        <dbReference type="ARBA" id="ARBA00022475"/>
    </source>
</evidence>
<accession>A0ABS2J4Y9</accession>
<keyword evidence="3" id="KW-0813">Transport</keyword>
<sequence>MSQSTATATATALASPRRIAALALPALVVLAAEPLYVLVDTAVVGHLGRVPLAALAVGGTVLTLTAWLGTVLAYGITGRAARRFGAGDRAAALAEGVQASWLAFGVGVLVAVGMQVGGDALARTLAGGGGEVADTAGQWLRIAALGAPGLLLAAAGNGWLRGIQDTRRPLLFVLGPNLLSALLCPLLVYPAGLGVTGSAVANAIAQTVSGALFVGALLRERVGVRPRPALIRQQLVLSRDLLIRGLAFQASFLSATAVAARFGAAAVGAHQIALQLWFFTALLLDALAIAAQALIGATLGAGDAAGARALARRFALLGGVCGVAFAVLIAAGAGVVPSLFSSDPEVRGQAMVAWPWFVAMQPFAGVVFALDGVLIGAGDIRYLRNLTVVAAVGGFLPAIWLSHAFDLGLGGIWAGLTLLVVIRLVGVLLRLRSGRWAVVGAVR</sequence>
<dbReference type="Proteomes" id="UP000809587">
    <property type="component" value="Unassembled WGS sequence"/>
</dbReference>
<keyword evidence="4" id="KW-1003">Cell membrane</keyword>
<evidence type="ECO:0000313" key="9">
    <source>
        <dbReference type="EMBL" id="MBM7081630.1"/>
    </source>
</evidence>